<dbReference type="Gene3D" id="1.20.1740.10">
    <property type="entry name" value="Amino acid/polyamine transporter I"/>
    <property type="match status" value="1"/>
</dbReference>
<feature type="transmembrane region" description="Helical" evidence="9">
    <location>
        <begin position="286"/>
        <end position="312"/>
    </location>
</feature>
<gene>
    <name evidence="10" type="ORF">HNQ46_001855</name>
</gene>
<evidence type="ECO:0000256" key="3">
    <source>
        <dbReference type="ARBA" id="ARBA00022448"/>
    </source>
</evidence>
<protein>
    <recommendedName>
        <fullName evidence="9">Branched-chain amino acid transport system carrier protein</fullName>
    </recommendedName>
</protein>
<name>A0A7W9SI49_9FIRM</name>
<evidence type="ECO:0000256" key="7">
    <source>
        <dbReference type="ARBA" id="ARBA00022989"/>
    </source>
</evidence>
<feature type="transmembrane region" description="Helical" evidence="9">
    <location>
        <begin position="417"/>
        <end position="442"/>
    </location>
</feature>
<comment type="subcellular location">
    <subcellularLocation>
        <location evidence="1 9">Cell membrane</location>
        <topology evidence="1 9">Multi-pass membrane protein</topology>
    </subcellularLocation>
</comment>
<comment type="caution">
    <text evidence="9">Lacks conserved residue(s) required for the propagation of feature annotation.</text>
</comment>
<evidence type="ECO:0000313" key="10">
    <source>
        <dbReference type="EMBL" id="MBB6041865.1"/>
    </source>
</evidence>
<dbReference type="GO" id="GO:0015818">
    <property type="term" value="P:isoleucine transport"/>
    <property type="evidence" value="ECO:0007669"/>
    <property type="project" value="TreeGrafter"/>
</dbReference>
<proteinExistence type="inferred from homology"/>
<dbReference type="Pfam" id="PF05525">
    <property type="entry name" value="Branch_AA_trans"/>
    <property type="match status" value="1"/>
</dbReference>
<keyword evidence="3 9" id="KW-0813">Transport</keyword>
<feature type="transmembrane region" description="Helical" evidence="9">
    <location>
        <begin position="324"/>
        <end position="344"/>
    </location>
</feature>
<dbReference type="PANTHER" id="PTHR30588:SF0">
    <property type="entry name" value="BRANCHED-CHAIN AMINO ACID PERMEASE BRNQ"/>
    <property type="match status" value="1"/>
</dbReference>
<evidence type="ECO:0000256" key="5">
    <source>
        <dbReference type="ARBA" id="ARBA00022692"/>
    </source>
</evidence>
<keyword evidence="5 9" id="KW-0812">Transmembrane</keyword>
<accession>A0A7W9SI49</accession>
<dbReference type="AlphaFoldDB" id="A0A7W9SI49"/>
<dbReference type="EMBL" id="JACHHH010000009">
    <property type="protein sequence ID" value="MBB6041865.1"/>
    <property type="molecule type" value="Genomic_DNA"/>
</dbReference>
<dbReference type="RefSeq" id="WP_183684417.1">
    <property type="nucleotide sequence ID" value="NZ_CAUQUA010000001.1"/>
</dbReference>
<dbReference type="NCBIfam" id="TIGR00796">
    <property type="entry name" value="livcs"/>
    <property type="match status" value="1"/>
</dbReference>
<dbReference type="GO" id="GO:0015190">
    <property type="term" value="F:L-leucine transmembrane transporter activity"/>
    <property type="evidence" value="ECO:0007669"/>
    <property type="project" value="TreeGrafter"/>
</dbReference>
<evidence type="ECO:0000313" key="11">
    <source>
        <dbReference type="Proteomes" id="UP000522163"/>
    </source>
</evidence>
<evidence type="ECO:0000256" key="6">
    <source>
        <dbReference type="ARBA" id="ARBA00022970"/>
    </source>
</evidence>
<keyword evidence="8 9" id="KW-0472">Membrane</keyword>
<evidence type="ECO:0000256" key="9">
    <source>
        <dbReference type="RuleBase" id="RU362122"/>
    </source>
</evidence>
<comment type="function">
    <text evidence="9">Component of the transport system for branched-chain amino acids.</text>
</comment>
<feature type="transmembrane region" description="Helical" evidence="9">
    <location>
        <begin position="232"/>
        <end position="253"/>
    </location>
</feature>
<feature type="transmembrane region" description="Helical" evidence="9">
    <location>
        <begin position="10"/>
        <end position="29"/>
    </location>
</feature>
<evidence type="ECO:0000256" key="2">
    <source>
        <dbReference type="ARBA" id="ARBA00008540"/>
    </source>
</evidence>
<dbReference type="Proteomes" id="UP000522163">
    <property type="component" value="Unassembled WGS sequence"/>
</dbReference>
<reference evidence="10 11" key="1">
    <citation type="submission" date="2020-08" db="EMBL/GenBank/DDBJ databases">
        <title>Genomic Encyclopedia of Type Strains, Phase IV (KMG-IV): sequencing the most valuable type-strain genomes for metagenomic binning, comparative biology and taxonomic classification.</title>
        <authorList>
            <person name="Goeker M."/>
        </authorList>
    </citation>
    <scope>NUCLEOTIDE SEQUENCE [LARGE SCALE GENOMIC DNA]</scope>
    <source>
        <strain evidence="10 11">DSM 17245</strain>
    </source>
</reference>
<feature type="transmembrane region" description="Helical" evidence="9">
    <location>
        <begin position="85"/>
        <end position="104"/>
    </location>
</feature>
<dbReference type="GO" id="GO:0005304">
    <property type="term" value="F:L-valine transmembrane transporter activity"/>
    <property type="evidence" value="ECO:0007669"/>
    <property type="project" value="TreeGrafter"/>
</dbReference>
<sequence>MKKNVSGRELLFIASLLFGMLFGAGNLIFPVSLGQKAGNTVALATLGFCITGVGLPLLAIIAMARTESASMAELASKGGKNFSTFFSCLLYLCIGPLFAIPRTASVSFQVGLYPFIGEAHQRPGLLIFTLLFFLAALYFSLRPGNILTYVGKILNPLFLFFLGILLLTAFLHPMGNIQSLPPTEEYAKNSFVTGLLEGYNTLDVVGALAFGNILIETIKNRGAKDGKEVSRLSIISGSITTVMMAIVYFALAFTGAGSRSLFSLQANGGDILHSVSTHYFPRFGGILLGIIICLSCLKTAVGLITSTSLAFAEMFPKGLPYKKLVLLFTFFSFAISNLGLSRIIQYTVPALYFIYPMSIVLILLCLIGEHFQFEKKIFQTALYVTAPFALLDAYKALPKELLAGIPFHEKMMKLLSHIPLFSIGMGWVLPAVLAFLLSFLFWKMRERKRQHIA</sequence>
<feature type="transmembrane region" description="Helical" evidence="9">
    <location>
        <begin position="153"/>
        <end position="171"/>
    </location>
</feature>
<dbReference type="GO" id="GO:0015820">
    <property type="term" value="P:L-leucine transport"/>
    <property type="evidence" value="ECO:0007669"/>
    <property type="project" value="TreeGrafter"/>
</dbReference>
<keyword evidence="4" id="KW-1003">Cell membrane</keyword>
<dbReference type="GeneID" id="85015385"/>
<dbReference type="GO" id="GO:0015188">
    <property type="term" value="F:L-isoleucine transmembrane transporter activity"/>
    <property type="evidence" value="ECO:0007669"/>
    <property type="project" value="TreeGrafter"/>
</dbReference>
<keyword evidence="7 9" id="KW-1133">Transmembrane helix</keyword>
<dbReference type="InterPro" id="IPR004685">
    <property type="entry name" value="Brnchd-chn_aa_trnsp_Livcs"/>
</dbReference>
<evidence type="ECO:0000256" key="4">
    <source>
        <dbReference type="ARBA" id="ARBA00022475"/>
    </source>
</evidence>
<comment type="similarity">
    <text evidence="2 9">Belongs to the branched chain amino acid transporter family.</text>
</comment>
<organism evidence="10 11">
    <name type="scientific">Oribacterium sinus</name>
    <dbReference type="NCBI Taxonomy" id="237576"/>
    <lineage>
        <taxon>Bacteria</taxon>
        <taxon>Bacillati</taxon>
        <taxon>Bacillota</taxon>
        <taxon>Clostridia</taxon>
        <taxon>Lachnospirales</taxon>
        <taxon>Lachnospiraceae</taxon>
        <taxon>Oribacterium</taxon>
    </lineage>
</organism>
<comment type="caution">
    <text evidence="10">The sequence shown here is derived from an EMBL/GenBank/DDBJ whole genome shotgun (WGS) entry which is preliminary data.</text>
</comment>
<dbReference type="GO" id="GO:0005886">
    <property type="term" value="C:plasma membrane"/>
    <property type="evidence" value="ECO:0007669"/>
    <property type="project" value="UniProtKB-SubCell"/>
</dbReference>
<feature type="transmembrane region" description="Helical" evidence="9">
    <location>
        <begin position="41"/>
        <end position="64"/>
    </location>
</feature>
<evidence type="ECO:0000256" key="1">
    <source>
        <dbReference type="ARBA" id="ARBA00004651"/>
    </source>
</evidence>
<evidence type="ECO:0000256" key="8">
    <source>
        <dbReference type="ARBA" id="ARBA00023136"/>
    </source>
</evidence>
<feature type="transmembrane region" description="Helical" evidence="9">
    <location>
        <begin position="124"/>
        <end position="141"/>
    </location>
</feature>
<keyword evidence="6 9" id="KW-0029">Amino-acid transport</keyword>
<dbReference type="PANTHER" id="PTHR30588">
    <property type="entry name" value="BRANCHED-CHAIN AMINO ACID TRANSPORT SYSTEM 2 CARRIER PROTEIN"/>
    <property type="match status" value="1"/>
</dbReference>
<feature type="transmembrane region" description="Helical" evidence="9">
    <location>
        <begin position="350"/>
        <end position="368"/>
    </location>
</feature>